<feature type="region of interest" description="Disordered" evidence="1">
    <location>
        <begin position="34"/>
        <end position="60"/>
    </location>
</feature>
<reference evidence="2" key="1">
    <citation type="journal article" date="2020" name="Stud. Mycol.">
        <title>101 Dothideomycetes genomes: a test case for predicting lifestyles and emergence of pathogens.</title>
        <authorList>
            <person name="Haridas S."/>
            <person name="Albert R."/>
            <person name="Binder M."/>
            <person name="Bloem J."/>
            <person name="Labutti K."/>
            <person name="Salamov A."/>
            <person name="Andreopoulos B."/>
            <person name="Baker S."/>
            <person name="Barry K."/>
            <person name="Bills G."/>
            <person name="Bluhm B."/>
            <person name="Cannon C."/>
            <person name="Castanera R."/>
            <person name="Culley D."/>
            <person name="Daum C."/>
            <person name="Ezra D."/>
            <person name="Gonzalez J."/>
            <person name="Henrissat B."/>
            <person name="Kuo A."/>
            <person name="Liang C."/>
            <person name="Lipzen A."/>
            <person name="Lutzoni F."/>
            <person name="Magnuson J."/>
            <person name="Mondo S."/>
            <person name="Nolan M."/>
            <person name="Ohm R."/>
            <person name="Pangilinan J."/>
            <person name="Park H.-J."/>
            <person name="Ramirez L."/>
            <person name="Alfaro M."/>
            <person name="Sun H."/>
            <person name="Tritt A."/>
            <person name="Yoshinaga Y."/>
            <person name="Zwiers L.-H."/>
            <person name="Turgeon B."/>
            <person name="Goodwin S."/>
            <person name="Spatafora J."/>
            <person name="Crous P."/>
            <person name="Grigoriev I."/>
        </authorList>
    </citation>
    <scope>NUCLEOTIDE SEQUENCE</scope>
    <source>
        <strain evidence="2">ATCC 16933</strain>
    </source>
</reference>
<evidence type="ECO:0000313" key="3">
    <source>
        <dbReference type="Proteomes" id="UP000799766"/>
    </source>
</evidence>
<dbReference type="AlphaFoldDB" id="A0A6A6P2A4"/>
<organism evidence="2 3">
    <name type="scientific">Lineolata rhizophorae</name>
    <dbReference type="NCBI Taxonomy" id="578093"/>
    <lineage>
        <taxon>Eukaryota</taxon>
        <taxon>Fungi</taxon>
        <taxon>Dikarya</taxon>
        <taxon>Ascomycota</taxon>
        <taxon>Pezizomycotina</taxon>
        <taxon>Dothideomycetes</taxon>
        <taxon>Dothideomycetes incertae sedis</taxon>
        <taxon>Lineolatales</taxon>
        <taxon>Lineolataceae</taxon>
        <taxon>Lineolata</taxon>
    </lineage>
</organism>
<evidence type="ECO:0000313" key="2">
    <source>
        <dbReference type="EMBL" id="KAF2458161.1"/>
    </source>
</evidence>
<name>A0A6A6P2A4_9PEZI</name>
<feature type="region of interest" description="Disordered" evidence="1">
    <location>
        <begin position="1"/>
        <end position="20"/>
    </location>
</feature>
<protein>
    <submittedName>
        <fullName evidence="2">Uncharacterized protein</fullName>
    </submittedName>
</protein>
<gene>
    <name evidence="2" type="ORF">BDY21DRAFT_341693</name>
</gene>
<keyword evidence="3" id="KW-1185">Reference proteome</keyword>
<feature type="compositionally biased region" description="Pro residues" evidence="1">
    <location>
        <begin position="1"/>
        <end position="10"/>
    </location>
</feature>
<dbReference type="EMBL" id="MU001678">
    <property type="protein sequence ID" value="KAF2458161.1"/>
    <property type="molecule type" value="Genomic_DNA"/>
</dbReference>
<dbReference type="Proteomes" id="UP000799766">
    <property type="component" value="Unassembled WGS sequence"/>
</dbReference>
<evidence type="ECO:0000256" key="1">
    <source>
        <dbReference type="SAM" id="MobiDB-lite"/>
    </source>
</evidence>
<proteinExistence type="predicted"/>
<feature type="compositionally biased region" description="Basic and acidic residues" evidence="1">
    <location>
        <begin position="37"/>
        <end position="51"/>
    </location>
</feature>
<accession>A0A6A6P2A4</accession>
<sequence length="73" mass="8226">MRPHGPPSPPAVTGASVSSRPRTPYVRCFVLSPHIHASPESHPEEKDEKSTKRLRQPELPALNWRLPAINAWR</sequence>